<accession>A0A3B4U7Q8</accession>
<reference evidence="11" key="2">
    <citation type="submission" date="2025-09" db="UniProtKB">
        <authorList>
            <consortium name="Ensembl"/>
        </authorList>
    </citation>
    <scope>IDENTIFICATION</scope>
</reference>
<dbReference type="OMA" id="ENITYMX"/>
<comment type="cofactor">
    <cofactor evidence="9">
        <name>Mg(2+)</name>
        <dbReference type="ChEBI" id="CHEBI:18420"/>
    </cofactor>
    <cofactor evidence="9">
        <name>Mn(2+)</name>
        <dbReference type="ChEBI" id="CHEBI:29035"/>
    </cofactor>
    <text evidence="9">Probably binds two magnesium or manganese ions per subunit.</text>
</comment>
<dbReference type="PANTHER" id="PTHR22748:SF26">
    <property type="entry name" value="ENDONUCLEASE_EXONUCLEASE_PHOSPHATASE DOMAIN-CONTAINING PROTEIN"/>
    <property type="match status" value="1"/>
</dbReference>
<keyword evidence="9" id="KW-0464">Manganese</keyword>
<name>A0A3B4U7Q8_SERDU</name>
<evidence type="ECO:0000256" key="2">
    <source>
        <dbReference type="ARBA" id="ARBA00007092"/>
    </source>
</evidence>
<evidence type="ECO:0000256" key="3">
    <source>
        <dbReference type="ARBA" id="ARBA00012115"/>
    </source>
</evidence>
<evidence type="ECO:0000313" key="12">
    <source>
        <dbReference type="Proteomes" id="UP000261420"/>
    </source>
</evidence>
<keyword evidence="4 9" id="KW-0479">Metal-binding</keyword>
<dbReference type="GO" id="GO:0008081">
    <property type="term" value="F:phosphoric diester hydrolase activity"/>
    <property type="evidence" value="ECO:0007669"/>
    <property type="project" value="TreeGrafter"/>
</dbReference>
<dbReference type="GO" id="GO:0003906">
    <property type="term" value="F:DNA-(apurinic or apyrimidinic site) endonuclease activity"/>
    <property type="evidence" value="ECO:0007669"/>
    <property type="project" value="TreeGrafter"/>
</dbReference>
<dbReference type="Gene3D" id="3.60.10.10">
    <property type="entry name" value="Endonuclease/exonuclease/phosphatase"/>
    <property type="match status" value="1"/>
</dbReference>
<dbReference type="PANTHER" id="PTHR22748">
    <property type="entry name" value="AP ENDONUCLEASE"/>
    <property type="match status" value="1"/>
</dbReference>
<protein>
    <recommendedName>
        <fullName evidence="3">exodeoxyribonuclease III</fullName>
        <ecNumber evidence="3">3.1.11.2</ecNumber>
    </recommendedName>
</protein>
<dbReference type="GeneTree" id="ENSGT00940000177144"/>
<dbReference type="InterPro" id="IPR004808">
    <property type="entry name" value="AP_endonuc_1"/>
</dbReference>
<evidence type="ECO:0000256" key="1">
    <source>
        <dbReference type="ARBA" id="ARBA00000493"/>
    </source>
</evidence>
<dbReference type="GO" id="GO:0046872">
    <property type="term" value="F:metal ion binding"/>
    <property type="evidence" value="ECO:0007669"/>
    <property type="project" value="UniProtKB-KW"/>
</dbReference>
<evidence type="ECO:0000256" key="8">
    <source>
        <dbReference type="ARBA" id="ARBA00023204"/>
    </source>
</evidence>
<keyword evidence="12" id="KW-1185">Reference proteome</keyword>
<keyword evidence="7 9" id="KW-0460">Magnesium</keyword>
<feature type="binding site" evidence="9">
    <location>
        <position position="38"/>
    </location>
    <ligand>
        <name>Mg(2+)</name>
        <dbReference type="ChEBI" id="CHEBI:18420"/>
        <label>1</label>
    </ligand>
</feature>
<comment type="similarity">
    <text evidence="2">Belongs to the DNA repair enzymes AP/ExoA family.</text>
</comment>
<dbReference type="Pfam" id="PF03372">
    <property type="entry name" value="Exo_endo_phos"/>
    <property type="match status" value="1"/>
</dbReference>
<dbReference type="Ensembl" id="ENSSDUT00000014926.1">
    <property type="protein sequence ID" value="ENSSDUP00000014644.1"/>
    <property type="gene ID" value="ENSSDUG00000010699.1"/>
</dbReference>
<dbReference type="GO" id="GO:0008311">
    <property type="term" value="F:double-stranded DNA 3'-5' DNA exonuclease activity"/>
    <property type="evidence" value="ECO:0007669"/>
    <property type="project" value="UniProtKB-EC"/>
</dbReference>
<dbReference type="Proteomes" id="UP000261420">
    <property type="component" value="Unplaced"/>
</dbReference>
<evidence type="ECO:0000313" key="11">
    <source>
        <dbReference type="Ensembl" id="ENSSDUP00000014644.1"/>
    </source>
</evidence>
<reference evidence="11" key="1">
    <citation type="submission" date="2025-08" db="UniProtKB">
        <authorList>
            <consortium name="Ensembl"/>
        </authorList>
    </citation>
    <scope>IDENTIFICATION</scope>
</reference>
<evidence type="ECO:0000256" key="5">
    <source>
        <dbReference type="ARBA" id="ARBA00022763"/>
    </source>
</evidence>
<dbReference type="GO" id="GO:0006284">
    <property type="term" value="P:base-excision repair"/>
    <property type="evidence" value="ECO:0007669"/>
    <property type="project" value="TreeGrafter"/>
</dbReference>
<organism evidence="11 12">
    <name type="scientific">Seriola dumerili</name>
    <name type="common">Greater amberjack</name>
    <name type="synonym">Caranx dumerili</name>
    <dbReference type="NCBI Taxonomy" id="41447"/>
    <lineage>
        <taxon>Eukaryota</taxon>
        <taxon>Metazoa</taxon>
        <taxon>Chordata</taxon>
        <taxon>Craniata</taxon>
        <taxon>Vertebrata</taxon>
        <taxon>Euteleostomi</taxon>
        <taxon>Actinopterygii</taxon>
        <taxon>Neopterygii</taxon>
        <taxon>Teleostei</taxon>
        <taxon>Neoteleostei</taxon>
        <taxon>Acanthomorphata</taxon>
        <taxon>Carangaria</taxon>
        <taxon>Carangiformes</taxon>
        <taxon>Carangidae</taxon>
        <taxon>Seriola</taxon>
    </lineage>
</organism>
<dbReference type="EC" id="3.1.11.2" evidence="3"/>
<proteinExistence type="inferred from homology"/>
<evidence type="ECO:0000259" key="10">
    <source>
        <dbReference type="Pfam" id="PF03372"/>
    </source>
</evidence>
<feature type="domain" description="Endonuclease/exonuclease/phosphatase" evidence="10">
    <location>
        <begin position="6"/>
        <end position="181"/>
    </location>
</feature>
<comment type="catalytic activity">
    <reaction evidence="1">
        <text>Exonucleolytic cleavage in the 3'- to 5'-direction to yield nucleoside 5'-phosphates.</text>
        <dbReference type="EC" id="3.1.11.2"/>
    </reaction>
</comment>
<dbReference type="InterPro" id="IPR005135">
    <property type="entry name" value="Endo/exonuclease/phosphatase"/>
</dbReference>
<evidence type="ECO:0000256" key="4">
    <source>
        <dbReference type="ARBA" id="ARBA00022723"/>
    </source>
</evidence>
<dbReference type="SUPFAM" id="SSF56219">
    <property type="entry name" value="DNase I-like"/>
    <property type="match status" value="1"/>
</dbReference>
<dbReference type="STRING" id="41447.ENSSDUP00000014644"/>
<dbReference type="GO" id="GO:0005634">
    <property type="term" value="C:nucleus"/>
    <property type="evidence" value="ECO:0007669"/>
    <property type="project" value="TreeGrafter"/>
</dbReference>
<keyword evidence="5" id="KW-0227">DNA damage</keyword>
<evidence type="ECO:0000256" key="9">
    <source>
        <dbReference type="PIRSR" id="PIRSR604808-2"/>
    </source>
</evidence>
<dbReference type="AlphaFoldDB" id="A0A3B4U7Q8"/>
<keyword evidence="8" id="KW-0234">DNA repair</keyword>
<evidence type="ECO:0000256" key="7">
    <source>
        <dbReference type="ARBA" id="ARBA00022842"/>
    </source>
</evidence>
<dbReference type="InterPro" id="IPR036691">
    <property type="entry name" value="Endo/exonu/phosph_ase_sf"/>
</dbReference>
<evidence type="ECO:0000256" key="6">
    <source>
        <dbReference type="ARBA" id="ARBA00022801"/>
    </source>
</evidence>
<sequence>MNINIISYNVNGLNKPIKRSKVLSQMKHEGGDIVFMQETNMSKMEHEKLAKLFDAQVFYSSHHSSRRGVITLIRNHIPYEVEDVVCDKDGRQVLTEGKTDADYITLLNIYNRPDEGPSTIEKIIHLVTVQSKGVIVLGGDFNLLMNEKWILKVAQSTLNPTQKDYTYYSPGNYSRLDYFFVFFPVPQVQYPASTWCATSSSLFV</sequence>
<feature type="binding site" evidence="9">
    <location>
        <position position="9"/>
    </location>
    <ligand>
        <name>Mg(2+)</name>
        <dbReference type="ChEBI" id="CHEBI:18420"/>
        <label>1</label>
    </ligand>
</feature>
<keyword evidence="6" id="KW-0378">Hydrolase</keyword>